<organism evidence="4 5">
    <name type="scientific">Chondromyces apiculatus DSM 436</name>
    <dbReference type="NCBI Taxonomy" id="1192034"/>
    <lineage>
        <taxon>Bacteria</taxon>
        <taxon>Pseudomonadati</taxon>
        <taxon>Myxococcota</taxon>
        <taxon>Polyangia</taxon>
        <taxon>Polyangiales</taxon>
        <taxon>Polyangiaceae</taxon>
        <taxon>Chondromyces</taxon>
    </lineage>
</organism>
<dbReference type="OrthoDB" id="5503557at2"/>
<evidence type="ECO:0000259" key="3">
    <source>
        <dbReference type="PROSITE" id="PS50234"/>
    </source>
</evidence>
<dbReference type="eggNOG" id="COG2304">
    <property type="taxonomic scope" value="Bacteria"/>
</dbReference>
<protein>
    <recommendedName>
        <fullName evidence="3">VWFA domain-containing protein</fullName>
    </recommendedName>
</protein>
<dbReference type="Proteomes" id="UP000019678">
    <property type="component" value="Unassembled WGS sequence"/>
</dbReference>
<keyword evidence="5" id="KW-1185">Reference proteome</keyword>
<evidence type="ECO:0000313" key="5">
    <source>
        <dbReference type="Proteomes" id="UP000019678"/>
    </source>
</evidence>
<dbReference type="PROSITE" id="PS51257">
    <property type="entry name" value="PROKAR_LIPOPROTEIN"/>
    <property type="match status" value="1"/>
</dbReference>
<dbReference type="AlphaFoldDB" id="A0A017TC01"/>
<dbReference type="EMBL" id="ASRX01000014">
    <property type="protein sequence ID" value="EYF06818.1"/>
    <property type="molecule type" value="Genomic_DNA"/>
</dbReference>
<sequence length="392" mass="39613">MKRTSFVRSLSTRTVSIALLLGATAAIGVACGSSGDGGSFQDTGSGAGSGQGAGNGEGGQGGGIIINPTNTGSTTSTGTGFSECATASDEATLVPLNMIIMFDKSGSMDNNDKWDDSTAALRAFLESPEAGGLRVALRFFPNGQCNGNSCNVNVCAQPVVEAAPLSSEPAPTDTQEQALVSAILNEDPNGGDTPIHAALSGATQWASSYVAANPTEKAVVILVTDGEPNGCNENSNAIANVAGDAFTNSGVYTYAVGLEGSEENLMNLIAERGGTSAGIFIGAGANAEEDLLVALQAIQGSQLACDFQMPQASMGQEVNPDQINVVYTTEGGVETIIGQVTGADACTAAGGWWYDNPNDPTTITLCPTTCSAVQSDNTGSIRIVVGCDTQPA</sequence>
<dbReference type="PROSITE" id="PS50234">
    <property type="entry name" value="VWFA"/>
    <property type="match status" value="1"/>
</dbReference>
<reference evidence="4 5" key="1">
    <citation type="submission" date="2013-05" db="EMBL/GenBank/DDBJ databases">
        <title>Genome assembly of Chondromyces apiculatus DSM 436.</title>
        <authorList>
            <person name="Sharma G."/>
            <person name="Khatri I."/>
            <person name="Kaur C."/>
            <person name="Mayilraj S."/>
            <person name="Subramanian S."/>
        </authorList>
    </citation>
    <scope>NUCLEOTIDE SEQUENCE [LARGE SCALE GENOMIC DNA]</scope>
    <source>
        <strain evidence="4 5">DSM 436</strain>
    </source>
</reference>
<evidence type="ECO:0000313" key="4">
    <source>
        <dbReference type="EMBL" id="EYF06818.1"/>
    </source>
</evidence>
<feature type="domain" description="VWFA" evidence="3">
    <location>
        <begin position="97"/>
        <end position="295"/>
    </location>
</feature>
<proteinExistence type="predicted"/>
<feature type="signal peptide" evidence="2">
    <location>
        <begin position="1"/>
        <end position="25"/>
    </location>
</feature>
<dbReference type="InterPro" id="IPR036465">
    <property type="entry name" value="vWFA_dom_sf"/>
</dbReference>
<dbReference type="Pfam" id="PF13519">
    <property type="entry name" value="VWA_2"/>
    <property type="match status" value="1"/>
</dbReference>
<dbReference type="RefSeq" id="WP_044239182.1">
    <property type="nucleotide sequence ID" value="NZ_ASRX01000014.1"/>
</dbReference>
<evidence type="ECO:0000256" key="1">
    <source>
        <dbReference type="SAM" id="MobiDB-lite"/>
    </source>
</evidence>
<evidence type="ECO:0000256" key="2">
    <source>
        <dbReference type="SAM" id="SignalP"/>
    </source>
</evidence>
<feature type="region of interest" description="Disordered" evidence="1">
    <location>
        <begin position="40"/>
        <end position="82"/>
    </location>
</feature>
<name>A0A017TC01_9BACT</name>
<feature type="compositionally biased region" description="Low complexity" evidence="1">
    <location>
        <begin position="65"/>
        <end position="80"/>
    </location>
</feature>
<gene>
    <name evidence="4" type="ORF">CAP_1515</name>
</gene>
<keyword evidence="2" id="KW-0732">Signal</keyword>
<dbReference type="CDD" id="cd00198">
    <property type="entry name" value="vWFA"/>
    <property type="match status" value="1"/>
</dbReference>
<feature type="compositionally biased region" description="Gly residues" evidence="1">
    <location>
        <begin position="45"/>
        <end position="64"/>
    </location>
</feature>
<dbReference type="Gene3D" id="3.40.50.410">
    <property type="entry name" value="von Willebrand factor, type A domain"/>
    <property type="match status" value="1"/>
</dbReference>
<dbReference type="SMART" id="SM00327">
    <property type="entry name" value="VWA"/>
    <property type="match status" value="1"/>
</dbReference>
<accession>A0A017TC01</accession>
<dbReference type="STRING" id="1192034.CAP_1515"/>
<dbReference type="SUPFAM" id="SSF53300">
    <property type="entry name" value="vWA-like"/>
    <property type="match status" value="1"/>
</dbReference>
<feature type="chain" id="PRO_5001497101" description="VWFA domain-containing protein" evidence="2">
    <location>
        <begin position="26"/>
        <end position="392"/>
    </location>
</feature>
<dbReference type="InterPro" id="IPR002035">
    <property type="entry name" value="VWF_A"/>
</dbReference>
<comment type="caution">
    <text evidence="4">The sequence shown here is derived from an EMBL/GenBank/DDBJ whole genome shotgun (WGS) entry which is preliminary data.</text>
</comment>